<dbReference type="InterPro" id="IPR010093">
    <property type="entry name" value="SinI_DNA-bd"/>
</dbReference>
<sequence>MATSTIRIKKICEWCGKEFEAQKCSTRFCCKRCAEHAYKDRQRHKRKQETEAMVIETIIRQREESVIHRAYLSVQETADLMGVKRNAVYQLIYHGKLKAYRLTSRVTRISRIDIEELLSTSLYVRKSKAKSSVSDENGEAISEFYTTKEIITKFGVSNSWVFAQGKAHNIPKVYHRGKTLWSKTHCDRVFAAKPEPPKDDDWISYSNVRAEYNLTHDQLHNYVKYHGLRRKKVGKYTYILKSEIDAILRPPTLK</sequence>
<comment type="caution">
    <text evidence="2">The sequence shown here is derived from an EMBL/GenBank/DDBJ whole genome shotgun (WGS) entry which is preliminary data.</text>
</comment>
<reference evidence="3" key="1">
    <citation type="submission" date="2018-02" db="EMBL/GenBank/DDBJ databases">
        <authorList>
            <person name="Clavel T."/>
            <person name="Strowig T."/>
        </authorList>
    </citation>
    <scope>NUCLEOTIDE SEQUENCE [LARGE SCALE GENOMIC DNA]</scope>
    <source>
        <strain evidence="3">DSM 100764</strain>
    </source>
</reference>
<protein>
    <submittedName>
        <fullName evidence="2">DNA-binding protein</fullName>
    </submittedName>
</protein>
<name>A0A2V1IU52_9BACT</name>
<keyword evidence="2" id="KW-0238">DNA-binding</keyword>
<dbReference type="EMBL" id="PUBV01000020">
    <property type="protein sequence ID" value="PWB06751.1"/>
    <property type="molecule type" value="Genomic_DNA"/>
</dbReference>
<evidence type="ECO:0000313" key="2">
    <source>
        <dbReference type="EMBL" id="PWB06751.1"/>
    </source>
</evidence>
<dbReference type="InterPro" id="IPR041657">
    <property type="entry name" value="HTH_17"/>
</dbReference>
<organism evidence="2 3">
    <name type="scientific">Paramuribaculum intestinale</name>
    <dbReference type="NCBI Taxonomy" id="2094151"/>
    <lineage>
        <taxon>Bacteria</taxon>
        <taxon>Pseudomonadati</taxon>
        <taxon>Bacteroidota</taxon>
        <taxon>Bacteroidia</taxon>
        <taxon>Bacteroidales</taxon>
        <taxon>Muribaculaceae</taxon>
        <taxon>Paramuribaculum</taxon>
    </lineage>
</organism>
<keyword evidence="3" id="KW-1185">Reference proteome</keyword>
<evidence type="ECO:0000259" key="1">
    <source>
        <dbReference type="Pfam" id="PF12728"/>
    </source>
</evidence>
<accession>A0A2V1IU52</accession>
<evidence type="ECO:0000313" key="3">
    <source>
        <dbReference type="Proteomes" id="UP000244925"/>
    </source>
</evidence>
<dbReference type="Proteomes" id="UP000244925">
    <property type="component" value="Unassembled WGS sequence"/>
</dbReference>
<feature type="domain" description="Helix-turn-helix" evidence="1">
    <location>
        <begin position="71"/>
        <end position="119"/>
    </location>
</feature>
<dbReference type="RefSeq" id="WP_107036510.1">
    <property type="nucleotide sequence ID" value="NZ_PUBV01000020.1"/>
</dbReference>
<proteinExistence type="predicted"/>
<dbReference type="GO" id="GO:0003677">
    <property type="term" value="F:DNA binding"/>
    <property type="evidence" value="ECO:0007669"/>
    <property type="project" value="UniProtKB-KW"/>
</dbReference>
<dbReference type="Pfam" id="PF12728">
    <property type="entry name" value="HTH_17"/>
    <property type="match status" value="1"/>
</dbReference>
<dbReference type="NCBIfam" id="TIGR01764">
    <property type="entry name" value="excise"/>
    <property type="match status" value="1"/>
</dbReference>
<gene>
    <name evidence="2" type="ORF">C5O25_09515</name>
</gene>
<dbReference type="AlphaFoldDB" id="A0A2V1IU52"/>